<dbReference type="GO" id="GO:0016491">
    <property type="term" value="F:oxidoreductase activity"/>
    <property type="evidence" value="ECO:0007669"/>
    <property type="project" value="UniProtKB-KW"/>
</dbReference>
<dbReference type="PANTHER" id="PTHR43673">
    <property type="entry name" value="NAD(P)H NITROREDUCTASE YDGI-RELATED"/>
    <property type="match status" value="1"/>
</dbReference>
<evidence type="ECO:0000256" key="4">
    <source>
        <dbReference type="ARBA" id="ARBA00022643"/>
    </source>
</evidence>
<dbReference type="STRING" id="216946.STURO_v1c09680"/>
<dbReference type="OrthoDB" id="9809288at2"/>
<sequence>MSKVLEYLRNRRSIKNFNNKYNIENKELDILFESIRMSPTSFNMQPYKVYYIKNKEILNELHSYWWKQDSVINSSGILVWTVYKEDYLKEIYLPNQILKMVPKENSSRIEGINKGMSYIMKDRNISFEEWAIRQCYITLGCLMPVAKELGIDTCPIEGYKTSVTNEVLEKYNVIDMKKETIALACVLGKAIEEQNEHFSKNKKRLPLEDLFKII</sequence>
<keyword evidence="8" id="KW-1185">Reference proteome</keyword>
<evidence type="ECO:0000256" key="2">
    <source>
        <dbReference type="ARBA" id="ARBA00007118"/>
    </source>
</evidence>
<gene>
    <name evidence="7" type="ORF">STURON_00973</name>
</gene>
<dbReference type="PANTHER" id="PTHR43673:SF2">
    <property type="entry name" value="NITROREDUCTASE"/>
    <property type="match status" value="1"/>
</dbReference>
<dbReference type="KEGG" id="stur:STURON_00973"/>
<evidence type="ECO:0000256" key="3">
    <source>
        <dbReference type="ARBA" id="ARBA00022630"/>
    </source>
</evidence>
<keyword evidence="3" id="KW-0285">Flavoprotein</keyword>
<dbReference type="PATRIC" id="fig|216946.3.peg.1006"/>
<dbReference type="InterPro" id="IPR000415">
    <property type="entry name" value="Nitroreductase-like"/>
</dbReference>
<proteinExistence type="inferred from homology"/>
<dbReference type="Gene3D" id="3.40.109.10">
    <property type="entry name" value="NADH Oxidase"/>
    <property type="match status" value="1"/>
</dbReference>
<organism evidence="7 8">
    <name type="scientific">Spiroplasma turonicum</name>
    <dbReference type="NCBI Taxonomy" id="216946"/>
    <lineage>
        <taxon>Bacteria</taxon>
        <taxon>Bacillati</taxon>
        <taxon>Mycoplasmatota</taxon>
        <taxon>Mollicutes</taxon>
        <taxon>Entomoplasmatales</taxon>
        <taxon>Spiroplasmataceae</taxon>
        <taxon>Spiroplasma</taxon>
    </lineage>
</organism>
<evidence type="ECO:0000313" key="7">
    <source>
        <dbReference type="EMBL" id="AKU80219.1"/>
    </source>
</evidence>
<keyword evidence="5" id="KW-0560">Oxidoreductase</keyword>
<dbReference type="Pfam" id="PF00881">
    <property type="entry name" value="Nitroreductase"/>
    <property type="match status" value="1"/>
</dbReference>
<keyword evidence="4" id="KW-0288">FMN</keyword>
<comment type="cofactor">
    <cofactor evidence="1">
        <name>FMN</name>
        <dbReference type="ChEBI" id="CHEBI:58210"/>
    </cofactor>
</comment>
<dbReference type="AlphaFoldDB" id="A0A0K1P7P9"/>
<name>A0A0K1P7P9_9MOLU</name>
<evidence type="ECO:0000259" key="6">
    <source>
        <dbReference type="Pfam" id="PF00881"/>
    </source>
</evidence>
<feature type="domain" description="Nitroreductase" evidence="6">
    <location>
        <begin position="8"/>
        <end position="188"/>
    </location>
</feature>
<evidence type="ECO:0000256" key="5">
    <source>
        <dbReference type="ARBA" id="ARBA00023002"/>
    </source>
</evidence>
<comment type="similarity">
    <text evidence="2">Belongs to the nitroreductase family.</text>
</comment>
<dbReference type="InterPro" id="IPR029479">
    <property type="entry name" value="Nitroreductase"/>
</dbReference>
<evidence type="ECO:0000256" key="1">
    <source>
        <dbReference type="ARBA" id="ARBA00001917"/>
    </source>
</evidence>
<protein>
    <submittedName>
        <fullName evidence="7">Nitroreductase</fullName>
    </submittedName>
</protein>
<dbReference type="RefSeq" id="WP_075048780.1">
    <property type="nucleotide sequence ID" value="NZ_CP012328.1"/>
</dbReference>
<accession>A0A0K1P7P9</accession>
<dbReference type="Proteomes" id="UP000067243">
    <property type="component" value="Chromosome"/>
</dbReference>
<evidence type="ECO:0000313" key="8">
    <source>
        <dbReference type="Proteomes" id="UP000067243"/>
    </source>
</evidence>
<dbReference type="SUPFAM" id="SSF55469">
    <property type="entry name" value="FMN-dependent nitroreductase-like"/>
    <property type="match status" value="1"/>
</dbReference>
<dbReference type="EMBL" id="CP012328">
    <property type="protein sequence ID" value="AKU80219.1"/>
    <property type="molecule type" value="Genomic_DNA"/>
</dbReference>
<reference evidence="7 8" key="1">
    <citation type="journal article" date="2015" name="Genome Announc.">
        <title>Complete Genome Sequence of Spiroplasma turonicum Strain Tab4cT, a Parasite of a Horse Fly, Haematopota sp. (Diptera: Tabanidae).</title>
        <authorList>
            <person name="Davis R.E."/>
            <person name="Shao J."/>
            <person name="Zhao Y."/>
            <person name="Gasparich G.E."/>
            <person name="Gaynor B.J."/>
            <person name="Donofrio N."/>
        </authorList>
    </citation>
    <scope>NUCLEOTIDE SEQUENCE [LARGE SCALE GENOMIC DNA]</scope>
    <source>
        <strain evidence="7 8">Tab4c</strain>
    </source>
</reference>